<evidence type="ECO:0000256" key="2">
    <source>
        <dbReference type="ARBA" id="ARBA00023125"/>
    </source>
</evidence>
<dbReference type="InterPro" id="IPR019885">
    <property type="entry name" value="Tscrpt_reg_HTH_AsnC-type_CS"/>
</dbReference>
<sequence length="165" mass="18260">MKKTGKPGESDAFDPDRFDRAILSVLAEDGRISITDLARRIGLSKSPTQARLRRLEETGVIIGYRALLDPVRLGLDHVAFVEVRLSDTREAALAAFNEAVARVPEVEQAHMIAGNFDYLLKVRTRNMTGYRRFLAETISALPHVAATSTYVAMEAVKETMLSDPT</sequence>
<dbReference type="SUPFAM" id="SSF46785">
    <property type="entry name" value="Winged helix' DNA-binding domain"/>
    <property type="match status" value="1"/>
</dbReference>
<dbReference type="SMART" id="SM00344">
    <property type="entry name" value="HTH_ASNC"/>
    <property type="match status" value="1"/>
</dbReference>
<dbReference type="KEGG" id="rpon:G3256_10660"/>
<reference evidence="6 7" key="1">
    <citation type="submission" date="2020-02" db="EMBL/GenBank/DDBJ databases">
        <title>Genome sequence of Roseobacter ponti.</title>
        <authorList>
            <person name="Hollensteiner J."/>
            <person name="Schneider D."/>
            <person name="Poehlein A."/>
            <person name="Daniel R."/>
        </authorList>
    </citation>
    <scope>NUCLEOTIDE SEQUENCE [LARGE SCALE GENOMIC DNA]</scope>
    <source>
        <strain evidence="6 7">DSM 106830</strain>
    </source>
</reference>
<accession>A0A858SUD4</accession>
<feature type="domain" description="HTH asnC-type" evidence="5">
    <location>
        <begin position="15"/>
        <end position="76"/>
    </location>
</feature>
<dbReference type="PANTHER" id="PTHR30154:SF0">
    <property type="entry name" value="LEUCINE-RESPONSIVE REGULATORY PROTEIN"/>
    <property type="match status" value="1"/>
</dbReference>
<dbReference type="PRINTS" id="PR00033">
    <property type="entry name" value="HTHASNC"/>
</dbReference>
<dbReference type="PROSITE" id="PS00519">
    <property type="entry name" value="HTH_ASNC_1"/>
    <property type="match status" value="1"/>
</dbReference>
<dbReference type="GO" id="GO:0043565">
    <property type="term" value="F:sequence-specific DNA binding"/>
    <property type="evidence" value="ECO:0007669"/>
    <property type="project" value="InterPro"/>
</dbReference>
<dbReference type="Pfam" id="PF01037">
    <property type="entry name" value="AsnC_trans_reg"/>
    <property type="match status" value="1"/>
</dbReference>
<dbReference type="InterPro" id="IPR000485">
    <property type="entry name" value="AsnC-type_HTH_dom"/>
</dbReference>
<evidence type="ECO:0000256" key="1">
    <source>
        <dbReference type="ARBA" id="ARBA00023015"/>
    </source>
</evidence>
<dbReference type="InterPro" id="IPR011991">
    <property type="entry name" value="ArsR-like_HTH"/>
</dbReference>
<dbReference type="GO" id="GO:0043200">
    <property type="term" value="P:response to amino acid"/>
    <property type="evidence" value="ECO:0007669"/>
    <property type="project" value="TreeGrafter"/>
</dbReference>
<keyword evidence="4" id="KW-0804">Transcription</keyword>
<dbReference type="PANTHER" id="PTHR30154">
    <property type="entry name" value="LEUCINE-RESPONSIVE REGULATORY PROTEIN"/>
    <property type="match status" value="1"/>
</dbReference>
<dbReference type="CDD" id="cd00090">
    <property type="entry name" value="HTH_ARSR"/>
    <property type="match status" value="1"/>
</dbReference>
<gene>
    <name evidence="6" type="ORF">G3256_10660</name>
</gene>
<evidence type="ECO:0000313" key="7">
    <source>
        <dbReference type="Proteomes" id="UP000503308"/>
    </source>
</evidence>
<dbReference type="Gene3D" id="1.10.10.10">
    <property type="entry name" value="Winged helix-like DNA-binding domain superfamily/Winged helix DNA-binding domain"/>
    <property type="match status" value="1"/>
</dbReference>
<dbReference type="GO" id="GO:0006355">
    <property type="term" value="P:regulation of DNA-templated transcription"/>
    <property type="evidence" value="ECO:0007669"/>
    <property type="project" value="UniProtKB-ARBA"/>
</dbReference>
<dbReference type="InterPro" id="IPR019888">
    <property type="entry name" value="Tscrpt_reg_AsnC-like"/>
</dbReference>
<keyword evidence="7" id="KW-1185">Reference proteome</keyword>
<name>A0A858SUD4_9RHOB</name>
<dbReference type="Pfam" id="PF13412">
    <property type="entry name" value="HTH_24"/>
    <property type="match status" value="1"/>
</dbReference>
<dbReference type="PROSITE" id="PS50956">
    <property type="entry name" value="HTH_ASNC_2"/>
    <property type="match status" value="1"/>
</dbReference>
<dbReference type="AlphaFoldDB" id="A0A858SUD4"/>
<dbReference type="RefSeq" id="WP_169640805.1">
    <property type="nucleotide sequence ID" value="NZ_CP048788.1"/>
</dbReference>
<keyword evidence="1" id="KW-0805">Transcription regulation</keyword>
<organism evidence="6 7">
    <name type="scientific">Roseobacter ponti</name>
    <dbReference type="NCBI Taxonomy" id="1891787"/>
    <lineage>
        <taxon>Bacteria</taxon>
        <taxon>Pseudomonadati</taxon>
        <taxon>Pseudomonadota</taxon>
        <taxon>Alphaproteobacteria</taxon>
        <taxon>Rhodobacterales</taxon>
        <taxon>Roseobacteraceae</taxon>
        <taxon>Roseobacter</taxon>
    </lineage>
</organism>
<protein>
    <submittedName>
        <fullName evidence="6">Lrp/AsnC family transcriptional regulator</fullName>
    </submittedName>
</protein>
<dbReference type="InterPro" id="IPR019887">
    <property type="entry name" value="Tscrpt_reg_AsnC/Lrp_C"/>
</dbReference>
<evidence type="ECO:0000313" key="6">
    <source>
        <dbReference type="EMBL" id="QJF51588.1"/>
    </source>
</evidence>
<keyword evidence="2" id="KW-0238">DNA-binding</keyword>
<dbReference type="Gene3D" id="3.30.70.920">
    <property type="match status" value="1"/>
</dbReference>
<keyword evidence="3" id="KW-0010">Activator</keyword>
<proteinExistence type="predicted"/>
<dbReference type="Proteomes" id="UP000503308">
    <property type="component" value="Chromosome"/>
</dbReference>
<dbReference type="InterPro" id="IPR036388">
    <property type="entry name" value="WH-like_DNA-bd_sf"/>
</dbReference>
<evidence type="ECO:0000256" key="4">
    <source>
        <dbReference type="ARBA" id="ARBA00023163"/>
    </source>
</evidence>
<evidence type="ECO:0000256" key="3">
    <source>
        <dbReference type="ARBA" id="ARBA00023159"/>
    </source>
</evidence>
<dbReference type="SUPFAM" id="SSF54909">
    <property type="entry name" value="Dimeric alpha+beta barrel"/>
    <property type="match status" value="1"/>
</dbReference>
<dbReference type="InterPro" id="IPR011008">
    <property type="entry name" value="Dimeric_a/b-barrel"/>
</dbReference>
<dbReference type="EMBL" id="CP048788">
    <property type="protein sequence ID" value="QJF51588.1"/>
    <property type="molecule type" value="Genomic_DNA"/>
</dbReference>
<evidence type="ECO:0000259" key="5">
    <source>
        <dbReference type="PROSITE" id="PS50956"/>
    </source>
</evidence>
<dbReference type="GO" id="GO:0005829">
    <property type="term" value="C:cytosol"/>
    <property type="evidence" value="ECO:0007669"/>
    <property type="project" value="TreeGrafter"/>
</dbReference>
<dbReference type="InterPro" id="IPR036390">
    <property type="entry name" value="WH_DNA-bd_sf"/>
</dbReference>